<evidence type="ECO:0000313" key="2">
    <source>
        <dbReference type="EMBL" id="CAF4007944.1"/>
    </source>
</evidence>
<sequence length="106" mass="11626">MKHINGKSNCLADYLSRPSDDPLFDVDCGLESKLPCSTSSNLLNPCQPSKNILAYMTLRPRQKIPALGVSSLDKDDDLHGNRTHTSCYPGSCPKQIRLEDTSCSSL</sequence>
<gene>
    <name evidence="2" type="ORF">BYL167_LOCUS14059</name>
    <name evidence="1" type="ORF">CJN711_LOCUS36075</name>
</gene>
<comment type="caution">
    <text evidence="1">The sequence shown here is derived from an EMBL/GenBank/DDBJ whole genome shotgun (WGS) entry which is preliminary data.</text>
</comment>
<evidence type="ECO:0000313" key="3">
    <source>
        <dbReference type="Proteomes" id="UP000663855"/>
    </source>
</evidence>
<reference evidence="1" key="1">
    <citation type="submission" date="2021-02" db="EMBL/GenBank/DDBJ databases">
        <authorList>
            <person name="Nowell W R."/>
        </authorList>
    </citation>
    <scope>NUCLEOTIDE SEQUENCE</scope>
</reference>
<evidence type="ECO:0000313" key="1">
    <source>
        <dbReference type="EMBL" id="CAF1607597.1"/>
    </source>
</evidence>
<dbReference type="EMBL" id="CAJNOV010017441">
    <property type="protein sequence ID" value="CAF1607597.1"/>
    <property type="molecule type" value="Genomic_DNA"/>
</dbReference>
<name>A0A816B9K7_9BILA</name>
<accession>A0A816B9K7</accession>
<dbReference type="Proteomes" id="UP000681967">
    <property type="component" value="Unassembled WGS sequence"/>
</dbReference>
<dbReference type="AlphaFoldDB" id="A0A816B9K7"/>
<organism evidence="1 3">
    <name type="scientific">Rotaria magnacalcarata</name>
    <dbReference type="NCBI Taxonomy" id="392030"/>
    <lineage>
        <taxon>Eukaryota</taxon>
        <taxon>Metazoa</taxon>
        <taxon>Spiralia</taxon>
        <taxon>Gnathifera</taxon>
        <taxon>Rotifera</taxon>
        <taxon>Eurotatoria</taxon>
        <taxon>Bdelloidea</taxon>
        <taxon>Philodinida</taxon>
        <taxon>Philodinidae</taxon>
        <taxon>Rotaria</taxon>
    </lineage>
</organism>
<protein>
    <submittedName>
        <fullName evidence="1">Uncharacterized protein</fullName>
    </submittedName>
</protein>
<proteinExistence type="predicted"/>
<dbReference type="EMBL" id="CAJOBH010004936">
    <property type="protein sequence ID" value="CAF4007944.1"/>
    <property type="molecule type" value="Genomic_DNA"/>
</dbReference>
<dbReference type="Proteomes" id="UP000663855">
    <property type="component" value="Unassembled WGS sequence"/>
</dbReference>